<protein>
    <submittedName>
        <fullName evidence="1">Uncharacterized protein</fullName>
    </submittedName>
</protein>
<keyword evidence="2" id="KW-1185">Reference proteome</keyword>
<name>A0A7J6X808_THATH</name>
<dbReference type="EMBL" id="JABWDY010003559">
    <property type="protein sequence ID" value="KAF5205854.1"/>
    <property type="molecule type" value="Genomic_DNA"/>
</dbReference>
<sequence length="72" mass="8490">MTWQFKTNQTKGYTNQDVWNRGMYNKTQKVDQDEQKHIVHCKTGMERPKNIPKSNHVMSSPNLIHTNIIFAT</sequence>
<proteinExistence type="predicted"/>
<organism evidence="1 2">
    <name type="scientific">Thalictrum thalictroides</name>
    <name type="common">Rue-anemone</name>
    <name type="synonym">Anemone thalictroides</name>
    <dbReference type="NCBI Taxonomy" id="46969"/>
    <lineage>
        <taxon>Eukaryota</taxon>
        <taxon>Viridiplantae</taxon>
        <taxon>Streptophyta</taxon>
        <taxon>Embryophyta</taxon>
        <taxon>Tracheophyta</taxon>
        <taxon>Spermatophyta</taxon>
        <taxon>Magnoliopsida</taxon>
        <taxon>Ranunculales</taxon>
        <taxon>Ranunculaceae</taxon>
        <taxon>Thalictroideae</taxon>
        <taxon>Thalictrum</taxon>
    </lineage>
</organism>
<accession>A0A7J6X808</accession>
<comment type="caution">
    <text evidence="1">The sequence shown here is derived from an EMBL/GenBank/DDBJ whole genome shotgun (WGS) entry which is preliminary data.</text>
</comment>
<dbReference type="AlphaFoldDB" id="A0A7J6X808"/>
<dbReference type="Proteomes" id="UP000554482">
    <property type="component" value="Unassembled WGS sequence"/>
</dbReference>
<evidence type="ECO:0000313" key="1">
    <source>
        <dbReference type="EMBL" id="KAF5205854.1"/>
    </source>
</evidence>
<evidence type="ECO:0000313" key="2">
    <source>
        <dbReference type="Proteomes" id="UP000554482"/>
    </source>
</evidence>
<reference evidence="1 2" key="1">
    <citation type="submission" date="2020-06" db="EMBL/GenBank/DDBJ databases">
        <title>Transcriptomic and genomic resources for Thalictrum thalictroides and T. hernandezii: Facilitating candidate gene discovery in an emerging model plant lineage.</title>
        <authorList>
            <person name="Arias T."/>
            <person name="Riano-Pachon D.M."/>
            <person name="Di Stilio V.S."/>
        </authorList>
    </citation>
    <scope>NUCLEOTIDE SEQUENCE [LARGE SCALE GENOMIC DNA]</scope>
    <source>
        <strain evidence="2">cv. WT478/WT964</strain>
        <tissue evidence="1">Leaves</tissue>
    </source>
</reference>
<gene>
    <name evidence="1" type="ORF">FRX31_004560</name>
</gene>